<feature type="transmembrane region" description="Helical" evidence="8">
    <location>
        <begin position="37"/>
        <end position="57"/>
    </location>
</feature>
<feature type="transmembrane region" description="Helical" evidence="8">
    <location>
        <begin position="6"/>
        <end position="25"/>
    </location>
</feature>
<evidence type="ECO:0000256" key="4">
    <source>
        <dbReference type="ARBA" id="ARBA00022475"/>
    </source>
</evidence>
<dbReference type="InterPro" id="IPR004776">
    <property type="entry name" value="Mem_transp_PIN-like"/>
</dbReference>
<dbReference type="EMBL" id="VSIV01000124">
    <property type="protein sequence ID" value="TYB33602.1"/>
    <property type="molecule type" value="Genomic_DNA"/>
</dbReference>
<dbReference type="PANTHER" id="PTHR36838:SF1">
    <property type="entry name" value="SLR1864 PROTEIN"/>
    <property type="match status" value="1"/>
</dbReference>
<organism evidence="9 10">
    <name type="scientific">Flexistipes sinusarabici</name>
    <dbReference type="NCBI Taxonomy" id="2352"/>
    <lineage>
        <taxon>Bacteria</taxon>
        <taxon>Pseudomonadati</taxon>
        <taxon>Deferribacterota</taxon>
        <taxon>Deferribacteres</taxon>
        <taxon>Deferribacterales</taxon>
        <taxon>Flexistipitaceae</taxon>
        <taxon>Flexistipes</taxon>
    </lineage>
</organism>
<protein>
    <submittedName>
        <fullName evidence="9">AEC family transporter</fullName>
    </submittedName>
</protein>
<comment type="subcellular location">
    <subcellularLocation>
        <location evidence="1">Cell membrane</location>
        <topology evidence="1">Multi-pass membrane protein</topology>
    </subcellularLocation>
</comment>
<gene>
    <name evidence="9" type="ORF">FXF49_05290</name>
</gene>
<keyword evidence="3" id="KW-0813">Transport</keyword>
<feature type="transmembrane region" description="Helical" evidence="8">
    <location>
        <begin position="99"/>
        <end position="118"/>
    </location>
</feature>
<keyword evidence="7 8" id="KW-0472">Membrane</keyword>
<dbReference type="RefSeq" id="WP_303700870.1">
    <property type="nucleotide sequence ID" value="NZ_VSIV01000124.1"/>
</dbReference>
<feature type="transmembrane region" description="Helical" evidence="8">
    <location>
        <begin position="124"/>
        <end position="146"/>
    </location>
</feature>
<evidence type="ECO:0000256" key="8">
    <source>
        <dbReference type="SAM" id="Phobius"/>
    </source>
</evidence>
<dbReference type="Gene3D" id="1.20.1530.20">
    <property type="match status" value="2"/>
</dbReference>
<reference evidence="9 10" key="1">
    <citation type="submission" date="2019-08" db="EMBL/GenBank/DDBJ databases">
        <title>Genomic characterization of a novel candidate phylum (ARYD3) from a high temperature, high salinity tertiary oil reservoir in north central Oklahoma, USA.</title>
        <authorList>
            <person name="Youssef N.H."/>
            <person name="Yadav A."/>
            <person name="Elshahed M.S."/>
        </authorList>
    </citation>
    <scope>NUCLEOTIDE SEQUENCE [LARGE SCALE GENOMIC DNA]</scope>
    <source>
        <strain evidence="9">ARYD1</strain>
    </source>
</reference>
<feature type="transmembrane region" description="Helical" evidence="8">
    <location>
        <begin position="251"/>
        <end position="269"/>
    </location>
</feature>
<proteinExistence type="inferred from homology"/>
<dbReference type="GO" id="GO:0005886">
    <property type="term" value="C:plasma membrane"/>
    <property type="evidence" value="ECO:0007669"/>
    <property type="project" value="UniProtKB-SubCell"/>
</dbReference>
<feature type="transmembrane region" description="Helical" evidence="8">
    <location>
        <begin position="190"/>
        <end position="207"/>
    </location>
</feature>
<feature type="transmembrane region" description="Helical" evidence="8">
    <location>
        <begin position="276"/>
        <end position="297"/>
    </location>
</feature>
<evidence type="ECO:0000256" key="6">
    <source>
        <dbReference type="ARBA" id="ARBA00022989"/>
    </source>
</evidence>
<evidence type="ECO:0000256" key="1">
    <source>
        <dbReference type="ARBA" id="ARBA00004651"/>
    </source>
</evidence>
<dbReference type="GO" id="GO:0055085">
    <property type="term" value="P:transmembrane transport"/>
    <property type="evidence" value="ECO:0007669"/>
    <property type="project" value="InterPro"/>
</dbReference>
<feature type="transmembrane region" description="Helical" evidence="8">
    <location>
        <begin position="219"/>
        <end position="239"/>
    </location>
</feature>
<dbReference type="Proteomes" id="UP000323337">
    <property type="component" value="Unassembled WGS sequence"/>
</dbReference>
<feature type="transmembrane region" description="Helical" evidence="8">
    <location>
        <begin position="158"/>
        <end position="178"/>
    </location>
</feature>
<dbReference type="AlphaFoldDB" id="A0A5D0MMH9"/>
<comment type="caution">
    <text evidence="9">The sequence shown here is derived from an EMBL/GenBank/DDBJ whole genome shotgun (WGS) entry which is preliminary data.</text>
</comment>
<keyword evidence="6 8" id="KW-1133">Transmembrane helix</keyword>
<dbReference type="Pfam" id="PF03547">
    <property type="entry name" value="Mem_trans"/>
    <property type="match status" value="1"/>
</dbReference>
<evidence type="ECO:0000256" key="2">
    <source>
        <dbReference type="ARBA" id="ARBA00010145"/>
    </source>
</evidence>
<keyword evidence="5 8" id="KW-0812">Transmembrane</keyword>
<dbReference type="PANTHER" id="PTHR36838">
    <property type="entry name" value="AUXIN EFFLUX CARRIER FAMILY PROTEIN"/>
    <property type="match status" value="1"/>
</dbReference>
<accession>A0A5D0MMH9</accession>
<evidence type="ECO:0000313" key="9">
    <source>
        <dbReference type="EMBL" id="TYB33602.1"/>
    </source>
</evidence>
<evidence type="ECO:0000256" key="3">
    <source>
        <dbReference type="ARBA" id="ARBA00022448"/>
    </source>
</evidence>
<dbReference type="InterPro" id="IPR038770">
    <property type="entry name" value="Na+/solute_symporter_sf"/>
</dbReference>
<comment type="similarity">
    <text evidence="2">Belongs to the auxin efflux carrier (TC 2.A.69) family.</text>
</comment>
<name>A0A5D0MMH9_FLESI</name>
<evidence type="ECO:0000256" key="5">
    <source>
        <dbReference type="ARBA" id="ARBA00022692"/>
    </source>
</evidence>
<sequence length="300" mass="33307">MEFLLIFNKSILPIFIILSVAFIYYRIFKPNIKDIANITLTVLAPIMTFEALVRYNISPESLILPIIFAFLLTFGLMAAAYGCYYLFRLNSSQKIPLVLTASMMNTGNFGLPLIFFTYGTDAKVYSIIYFIAFSIPLSTIAIYISSDKSRISDILKDILKIPIFHGMIAALLLNFIGINLPSSIDKSLSLVSQAAIPMMIFVLGLQLSSIKIELGFLKVVGIATFLRLIVSPVLAFFMLKMLNIHSLEQNVALLQTSGPVAVLTLLYAIRFNRSPHLMSAIIFVTTLVSGITLTVLIKLI</sequence>
<evidence type="ECO:0000313" key="10">
    <source>
        <dbReference type="Proteomes" id="UP000323337"/>
    </source>
</evidence>
<keyword evidence="4" id="KW-1003">Cell membrane</keyword>
<evidence type="ECO:0000256" key="7">
    <source>
        <dbReference type="ARBA" id="ARBA00023136"/>
    </source>
</evidence>
<feature type="transmembrane region" description="Helical" evidence="8">
    <location>
        <begin position="63"/>
        <end position="87"/>
    </location>
</feature>